<organism evidence="15 16">
    <name type="scientific">Clostridium acidisoli DSM 12555</name>
    <dbReference type="NCBI Taxonomy" id="1121291"/>
    <lineage>
        <taxon>Bacteria</taxon>
        <taxon>Bacillati</taxon>
        <taxon>Bacillota</taxon>
        <taxon>Clostridia</taxon>
        <taxon>Eubacteriales</taxon>
        <taxon>Clostridiaceae</taxon>
        <taxon>Clostridium</taxon>
    </lineage>
</organism>
<dbReference type="GO" id="GO:0016491">
    <property type="term" value="F:oxidoreductase activity"/>
    <property type="evidence" value="ECO:0007669"/>
    <property type="project" value="UniProtKB-KW"/>
</dbReference>
<keyword evidence="5" id="KW-0001">2Fe-2S</keyword>
<keyword evidence="12 13" id="KW-0472">Membrane</keyword>
<dbReference type="InterPro" id="IPR013112">
    <property type="entry name" value="FAD-bd_8"/>
</dbReference>
<gene>
    <name evidence="15" type="ORF">SAMN02745134_03360</name>
</gene>
<dbReference type="GO" id="GO:0050660">
    <property type="term" value="F:flavin adenine dinucleotide binding"/>
    <property type="evidence" value="ECO:0007669"/>
    <property type="project" value="TreeGrafter"/>
</dbReference>
<evidence type="ECO:0000259" key="14">
    <source>
        <dbReference type="PROSITE" id="PS51384"/>
    </source>
</evidence>
<dbReference type="Pfam" id="PF01794">
    <property type="entry name" value="Ferric_reduct"/>
    <property type="match status" value="1"/>
</dbReference>
<name>A0A1W1XWS6_9CLOT</name>
<dbReference type="Gene3D" id="3.40.50.80">
    <property type="entry name" value="Nucleotide-binding domain of ferredoxin-NADP reductase (FNR) module"/>
    <property type="match status" value="1"/>
</dbReference>
<keyword evidence="6" id="KW-0479">Metal-binding</keyword>
<keyword evidence="4 13" id="KW-0812">Transmembrane</keyword>
<keyword evidence="11" id="KW-0411">Iron-sulfur</keyword>
<dbReference type="SUPFAM" id="SSF52343">
    <property type="entry name" value="Ferredoxin reductase-like, C-terminal NADP-linked domain"/>
    <property type="match status" value="1"/>
</dbReference>
<dbReference type="PRINTS" id="PR00409">
    <property type="entry name" value="PHDIOXRDTASE"/>
</dbReference>
<keyword evidence="10" id="KW-0408">Iron</keyword>
<evidence type="ECO:0000256" key="9">
    <source>
        <dbReference type="ARBA" id="ARBA00023002"/>
    </source>
</evidence>
<dbReference type="CDD" id="cd06198">
    <property type="entry name" value="FNR_like_3"/>
    <property type="match status" value="1"/>
</dbReference>
<accession>A0A1W1XWS6</accession>
<feature type="domain" description="FAD-binding FR-type" evidence="14">
    <location>
        <begin position="199"/>
        <end position="299"/>
    </location>
</feature>
<feature type="transmembrane region" description="Helical" evidence="13">
    <location>
        <begin position="143"/>
        <end position="161"/>
    </location>
</feature>
<keyword evidence="9" id="KW-0560">Oxidoreductase</keyword>
<dbReference type="InterPro" id="IPR039261">
    <property type="entry name" value="FNR_nucleotide-bd"/>
</dbReference>
<dbReference type="Pfam" id="PF08022">
    <property type="entry name" value="FAD_binding_8"/>
    <property type="match status" value="1"/>
</dbReference>
<dbReference type="RefSeq" id="WP_084117372.1">
    <property type="nucleotide sequence ID" value="NZ_FWXH01000021.1"/>
</dbReference>
<keyword evidence="3" id="KW-0285">Flavoprotein</keyword>
<dbReference type="PROSITE" id="PS51384">
    <property type="entry name" value="FAD_FR"/>
    <property type="match status" value="1"/>
</dbReference>
<dbReference type="GO" id="GO:0046872">
    <property type="term" value="F:metal ion binding"/>
    <property type="evidence" value="ECO:0007669"/>
    <property type="project" value="UniProtKB-KW"/>
</dbReference>
<evidence type="ECO:0000256" key="6">
    <source>
        <dbReference type="ARBA" id="ARBA00022723"/>
    </source>
</evidence>
<evidence type="ECO:0000256" key="11">
    <source>
        <dbReference type="ARBA" id="ARBA00023014"/>
    </source>
</evidence>
<dbReference type="Pfam" id="PF00175">
    <property type="entry name" value="NAD_binding_1"/>
    <property type="match status" value="1"/>
</dbReference>
<keyword evidence="7" id="KW-0274">FAD</keyword>
<feature type="transmembrane region" description="Helical" evidence="13">
    <location>
        <begin position="77"/>
        <end position="96"/>
    </location>
</feature>
<evidence type="ECO:0000313" key="16">
    <source>
        <dbReference type="Proteomes" id="UP000192468"/>
    </source>
</evidence>
<evidence type="ECO:0000256" key="8">
    <source>
        <dbReference type="ARBA" id="ARBA00022989"/>
    </source>
</evidence>
<feature type="transmembrane region" description="Helical" evidence="13">
    <location>
        <begin position="173"/>
        <end position="195"/>
    </location>
</feature>
<dbReference type="EMBL" id="FWXH01000021">
    <property type="protein sequence ID" value="SMC27981.1"/>
    <property type="molecule type" value="Genomic_DNA"/>
</dbReference>
<evidence type="ECO:0000256" key="12">
    <source>
        <dbReference type="ARBA" id="ARBA00023136"/>
    </source>
</evidence>
<evidence type="ECO:0000256" key="5">
    <source>
        <dbReference type="ARBA" id="ARBA00022714"/>
    </source>
</evidence>
<dbReference type="STRING" id="1121291.SAMN02745134_03360"/>
<keyword evidence="8 13" id="KW-1133">Transmembrane helix</keyword>
<feature type="transmembrane region" description="Helical" evidence="13">
    <location>
        <begin position="39"/>
        <end position="56"/>
    </location>
</feature>
<proteinExistence type="predicted"/>
<dbReference type="OrthoDB" id="9801223at2"/>
<evidence type="ECO:0000256" key="4">
    <source>
        <dbReference type="ARBA" id="ARBA00022692"/>
    </source>
</evidence>
<dbReference type="InterPro" id="IPR017927">
    <property type="entry name" value="FAD-bd_FR_type"/>
</dbReference>
<dbReference type="GO" id="GO:0016020">
    <property type="term" value="C:membrane"/>
    <property type="evidence" value="ECO:0007669"/>
    <property type="project" value="UniProtKB-SubCell"/>
</dbReference>
<dbReference type="AlphaFoldDB" id="A0A1W1XWS6"/>
<dbReference type="Gene3D" id="2.40.30.10">
    <property type="entry name" value="Translation factors"/>
    <property type="match status" value="1"/>
</dbReference>
<evidence type="ECO:0000256" key="2">
    <source>
        <dbReference type="ARBA" id="ARBA00004141"/>
    </source>
</evidence>
<keyword evidence="16" id="KW-1185">Reference proteome</keyword>
<evidence type="ECO:0000313" key="15">
    <source>
        <dbReference type="EMBL" id="SMC27981.1"/>
    </source>
</evidence>
<evidence type="ECO:0000256" key="7">
    <source>
        <dbReference type="ARBA" id="ARBA00022827"/>
    </source>
</evidence>
<dbReference type="InterPro" id="IPR050415">
    <property type="entry name" value="MRET"/>
</dbReference>
<dbReference type="InterPro" id="IPR017938">
    <property type="entry name" value="Riboflavin_synthase-like_b-brl"/>
</dbReference>
<evidence type="ECO:0000256" key="1">
    <source>
        <dbReference type="ARBA" id="ARBA00001974"/>
    </source>
</evidence>
<dbReference type="Proteomes" id="UP000192468">
    <property type="component" value="Unassembled WGS sequence"/>
</dbReference>
<dbReference type="SUPFAM" id="SSF63380">
    <property type="entry name" value="Riboflavin synthase domain-like"/>
    <property type="match status" value="1"/>
</dbReference>
<dbReference type="PANTHER" id="PTHR47354:SF8">
    <property type="entry name" value="1,2-PHENYLACETYL-COA EPOXIDASE, SUBUNIT E"/>
    <property type="match status" value="1"/>
</dbReference>
<dbReference type="InterPro" id="IPR013130">
    <property type="entry name" value="Fe3_Rdtase_TM_dom"/>
</dbReference>
<evidence type="ECO:0000256" key="10">
    <source>
        <dbReference type="ARBA" id="ARBA00023004"/>
    </source>
</evidence>
<dbReference type="PANTHER" id="PTHR47354">
    <property type="entry name" value="NADH OXIDOREDUCTASE HCR"/>
    <property type="match status" value="1"/>
</dbReference>
<protein>
    <submittedName>
        <fullName evidence="15">Predicted ferric reductase</fullName>
    </submittedName>
</protein>
<dbReference type="InterPro" id="IPR001433">
    <property type="entry name" value="OxRdtase_FAD/NAD-bd"/>
</dbReference>
<feature type="transmembrane region" description="Helical" evidence="13">
    <location>
        <begin position="112"/>
        <end position="131"/>
    </location>
</feature>
<comment type="cofactor">
    <cofactor evidence="1">
        <name>FAD</name>
        <dbReference type="ChEBI" id="CHEBI:57692"/>
    </cofactor>
</comment>
<sequence length="422" mass="48333">MKKKLGLLLIILSFIITLLFWLLASPTRNIPKITQYSQLIASFALISLAFVNFISTRHTALDSLFDGLDKSYIYHKYLSISVLALVIVHDITIGIGKRSEILSRTRIPRDPYAMYGSFSMYLFILLIFIALVAKKLNYERWKVIHKFMFIPYAFGIYHYYGSANYVVLGLTPYSIWMNVINLIGLLSVIYSVFFYEKISFKYHYKISNLETVANGTLEITGTALDKSMNFKPGQFAFIKVPGDNNKFPSHPFTISEAPRNGEIQFTIKSLGDHTQSLFSSLKIGGEFVVSGPHGMFNYKTGSKNQIWIAGGIGVTPFRSFTEAGTSDDFSIDFFYAYNNEEEGAYTDELKSLTQNKNLRLHLFNSKEKGFLSVNEIAKYVQTKDPIDVYFCGPKPMRENLRKQFKDSNLNIVDFHYEHFQFK</sequence>
<evidence type="ECO:0000256" key="13">
    <source>
        <dbReference type="SAM" id="Phobius"/>
    </source>
</evidence>
<comment type="subcellular location">
    <subcellularLocation>
        <location evidence="2">Membrane</location>
        <topology evidence="2">Multi-pass membrane protein</topology>
    </subcellularLocation>
</comment>
<reference evidence="15 16" key="1">
    <citation type="submission" date="2017-04" db="EMBL/GenBank/DDBJ databases">
        <authorList>
            <person name="Afonso C.L."/>
            <person name="Miller P.J."/>
            <person name="Scott M.A."/>
            <person name="Spackman E."/>
            <person name="Goraichik I."/>
            <person name="Dimitrov K.M."/>
            <person name="Suarez D.L."/>
            <person name="Swayne D.E."/>
        </authorList>
    </citation>
    <scope>NUCLEOTIDE SEQUENCE [LARGE SCALE GENOMIC DNA]</scope>
    <source>
        <strain evidence="15 16">DSM 12555</strain>
    </source>
</reference>
<evidence type="ECO:0000256" key="3">
    <source>
        <dbReference type="ARBA" id="ARBA00022630"/>
    </source>
</evidence>
<dbReference type="GO" id="GO:0051537">
    <property type="term" value="F:2 iron, 2 sulfur cluster binding"/>
    <property type="evidence" value="ECO:0007669"/>
    <property type="project" value="UniProtKB-KW"/>
</dbReference>